<evidence type="ECO:0000313" key="6">
    <source>
        <dbReference type="Proteomes" id="UP000217257"/>
    </source>
</evidence>
<evidence type="ECO:0000259" key="4">
    <source>
        <dbReference type="Pfam" id="PF09394"/>
    </source>
</evidence>
<name>A0A250J503_9BACT</name>
<dbReference type="InterPro" id="IPR018990">
    <property type="entry name" value="Prot_inh_I42_chagasin"/>
</dbReference>
<reference evidence="5 6" key="1">
    <citation type="submission" date="2017-06" db="EMBL/GenBank/DDBJ databases">
        <title>Sequencing and comparative analysis of myxobacterial genomes.</title>
        <authorList>
            <person name="Rupp O."/>
            <person name="Goesmann A."/>
            <person name="Sogaard-Andersen L."/>
        </authorList>
    </citation>
    <scope>NUCLEOTIDE SEQUENCE [LARGE SCALE GENOMIC DNA]</scope>
    <source>
        <strain evidence="5 6">DSM 52655</strain>
    </source>
</reference>
<keyword evidence="3" id="KW-0732">Signal</keyword>
<feature type="domain" description="Proteinase inhibitor I42 chagasin" evidence="4">
    <location>
        <begin position="45"/>
        <end position="136"/>
    </location>
</feature>
<keyword evidence="1" id="KW-0646">Protease inhibitor</keyword>
<dbReference type="PROSITE" id="PS51257">
    <property type="entry name" value="PROKAR_LIPOPROTEIN"/>
    <property type="match status" value="1"/>
</dbReference>
<evidence type="ECO:0000256" key="2">
    <source>
        <dbReference type="ARBA" id="ARBA00022704"/>
    </source>
</evidence>
<dbReference type="Pfam" id="PF09394">
    <property type="entry name" value="Inhibitor_I42"/>
    <property type="match status" value="1"/>
</dbReference>
<accession>A0A250J503</accession>
<proteinExistence type="predicted"/>
<dbReference type="AlphaFoldDB" id="A0A250J503"/>
<sequence>MKKGFRHLRVALPALLLLACSNPPEASVDETEVSVDETTTRPVKLRAGDTVKVSLNVHMSSGSSWHLVGATPVNLEFLGSEVAQPQTQAQNSSAGRVGLREVQVFRFKAVSKGDVSLEFKKARPWEKQNAEKTFSVQLAVAAK</sequence>
<keyword evidence="2" id="KW-0789">Thiol protease inhibitor</keyword>
<feature type="signal peptide" evidence="3">
    <location>
        <begin position="1"/>
        <end position="26"/>
    </location>
</feature>
<dbReference type="SUPFAM" id="SSF141066">
    <property type="entry name" value="ICP-like"/>
    <property type="match status" value="1"/>
</dbReference>
<dbReference type="KEGG" id="cfus:CYFUS_004022"/>
<dbReference type="Proteomes" id="UP000217257">
    <property type="component" value="Chromosome"/>
</dbReference>
<dbReference type="InterPro" id="IPR036331">
    <property type="entry name" value="Chagasin-like_sf"/>
</dbReference>
<dbReference type="Gene3D" id="2.60.40.2020">
    <property type="match status" value="1"/>
</dbReference>
<evidence type="ECO:0000256" key="1">
    <source>
        <dbReference type="ARBA" id="ARBA00022690"/>
    </source>
</evidence>
<evidence type="ECO:0000313" key="5">
    <source>
        <dbReference type="EMBL" id="ATB38587.1"/>
    </source>
</evidence>
<evidence type="ECO:0000256" key="3">
    <source>
        <dbReference type="SAM" id="SignalP"/>
    </source>
</evidence>
<gene>
    <name evidence="5" type="ORF">CYFUS_004022</name>
</gene>
<dbReference type="EMBL" id="CP022098">
    <property type="protein sequence ID" value="ATB38587.1"/>
    <property type="molecule type" value="Genomic_DNA"/>
</dbReference>
<feature type="chain" id="PRO_5012354687" description="Proteinase inhibitor I42 chagasin domain-containing protein" evidence="3">
    <location>
        <begin position="27"/>
        <end position="143"/>
    </location>
</feature>
<protein>
    <recommendedName>
        <fullName evidence="4">Proteinase inhibitor I42 chagasin domain-containing protein</fullName>
    </recommendedName>
</protein>
<organism evidence="5 6">
    <name type="scientific">Cystobacter fuscus</name>
    <dbReference type="NCBI Taxonomy" id="43"/>
    <lineage>
        <taxon>Bacteria</taxon>
        <taxon>Pseudomonadati</taxon>
        <taxon>Myxococcota</taxon>
        <taxon>Myxococcia</taxon>
        <taxon>Myxococcales</taxon>
        <taxon>Cystobacterineae</taxon>
        <taxon>Archangiaceae</taxon>
        <taxon>Cystobacter</taxon>
    </lineage>
</organism>
<dbReference type="GO" id="GO:0004869">
    <property type="term" value="F:cysteine-type endopeptidase inhibitor activity"/>
    <property type="evidence" value="ECO:0007669"/>
    <property type="project" value="UniProtKB-KW"/>
</dbReference>